<dbReference type="InterPro" id="IPR036388">
    <property type="entry name" value="WH-like_DNA-bd_sf"/>
</dbReference>
<evidence type="ECO:0000256" key="3">
    <source>
        <dbReference type="ARBA" id="ARBA00023163"/>
    </source>
</evidence>
<keyword evidence="3" id="KW-0804">Transcription</keyword>
<evidence type="ECO:0000256" key="2">
    <source>
        <dbReference type="ARBA" id="ARBA00023125"/>
    </source>
</evidence>
<proteinExistence type="predicted"/>
<evidence type="ECO:0000313" key="8">
    <source>
        <dbReference type="EMBL" id="TCN27420.1"/>
    </source>
</evidence>
<dbReference type="Gene3D" id="3.30.450.40">
    <property type="match status" value="1"/>
</dbReference>
<organism evidence="8 9">
    <name type="scientific">Mesobacillus foraminis</name>
    <dbReference type="NCBI Taxonomy" id="279826"/>
    <lineage>
        <taxon>Bacteria</taxon>
        <taxon>Bacillati</taxon>
        <taxon>Bacillota</taxon>
        <taxon>Bacilli</taxon>
        <taxon>Bacillales</taxon>
        <taxon>Bacillaceae</taxon>
        <taxon>Mesobacillus</taxon>
    </lineage>
</organism>
<dbReference type="SUPFAM" id="SSF55781">
    <property type="entry name" value="GAF domain-like"/>
    <property type="match status" value="1"/>
</dbReference>
<name>A0A4V2RE57_9BACI</name>
<dbReference type="FunFam" id="1.10.10.10:FF:000056">
    <property type="entry name" value="IclR family transcriptional regulator"/>
    <property type="match status" value="1"/>
</dbReference>
<evidence type="ECO:0000259" key="6">
    <source>
        <dbReference type="PROSITE" id="PS51077"/>
    </source>
</evidence>
<keyword evidence="9" id="KW-1185">Reference proteome</keyword>
<dbReference type="Gene3D" id="1.10.10.10">
    <property type="entry name" value="Winged helix-like DNA-binding domain superfamily/Winged helix DNA-binding domain"/>
    <property type="match status" value="1"/>
</dbReference>
<feature type="domain" description="HTH iclR-type" evidence="6">
    <location>
        <begin position="2"/>
        <end position="64"/>
    </location>
</feature>
<dbReference type="InterPro" id="IPR050707">
    <property type="entry name" value="HTH_MetabolicPath_Reg"/>
</dbReference>
<sequence>MVQSVDRALTIISLVSQNKDGMGVTELASHLELNKSSIFRLLATLVSHGYIEQDSETKKYKLGYKPLELSSILLESIDLRLEAKPFLKELETLTNEVIHLVVYDEGEVIYIEKLEGNETLRTHSKVGRRAPLHCTSVGKVILAHLPQAEVVSILDRKGMPKHTENTITDKESFMVELDKIRNQGYGIEFEENEPGITCIAAPIFDNRGVIVAAVSISGPSIRMSEERLTELRNYITSIGGKISSRLGWRAISRQHR</sequence>
<dbReference type="SMART" id="SM00346">
    <property type="entry name" value="HTH_ICLR"/>
    <property type="match status" value="1"/>
</dbReference>
<dbReference type="RefSeq" id="WP_132002273.1">
    <property type="nucleotide sequence ID" value="NZ_JABUHM010000001.1"/>
</dbReference>
<protein>
    <recommendedName>
        <fullName evidence="5">Glycerol operon regulatory protein</fullName>
    </recommendedName>
</protein>
<dbReference type="GO" id="GO:0003700">
    <property type="term" value="F:DNA-binding transcription factor activity"/>
    <property type="evidence" value="ECO:0007669"/>
    <property type="project" value="TreeGrafter"/>
</dbReference>
<dbReference type="PROSITE" id="PS51078">
    <property type="entry name" value="ICLR_ED"/>
    <property type="match status" value="1"/>
</dbReference>
<comment type="function">
    <text evidence="4">May be an activator protein for the gylABX operon.</text>
</comment>
<dbReference type="Pfam" id="PF09339">
    <property type="entry name" value="HTH_IclR"/>
    <property type="match status" value="1"/>
</dbReference>
<dbReference type="InterPro" id="IPR005471">
    <property type="entry name" value="Tscrpt_reg_IclR_N"/>
</dbReference>
<keyword evidence="1" id="KW-0805">Transcription regulation</keyword>
<evidence type="ECO:0000256" key="5">
    <source>
        <dbReference type="ARBA" id="ARBA00070406"/>
    </source>
</evidence>
<comment type="caution">
    <text evidence="8">The sequence shown here is derived from an EMBL/GenBank/DDBJ whole genome shotgun (WGS) entry which is preliminary data.</text>
</comment>
<keyword evidence="2" id="KW-0238">DNA-binding</keyword>
<dbReference type="GO" id="GO:0045892">
    <property type="term" value="P:negative regulation of DNA-templated transcription"/>
    <property type="evidence" value="ECO:0007669"/>
    <property type="project" value="TreeGrafter"/>
</dbReference>
<dbReference type="PROSITE" id="PS51077">
    <property type="entry name" value="HTH_ICLR"/>
    <property type="match status" value="1"/>
</dbReference>
<dbReference type="PANTHER" id="PTHR30136">
    <property type="entry name" value="HELIX-TURN-HELIX TRANSCRIPTIONAL REGULATOR, ICLR FAMILY"/>
    <property type="match status" value="1"/>
</dbReference>
<dbReference type="InterPro" id="IPR014757">
    <property type="entry name" value="Tscrpt_reg_IclR_C"/>
</dbReference>
<dbReference type="GO" id="GO:0003677">
    <property type="term" value="F:DNA binding"/>
    <property type="evidence" value="ECO:0007669"/>
    <property type="project" value="UniProtKB-KW"/>
</dbReference>
<feature type="domain" description="IclR-ED" evidence="7">
    <location>
        <begin position="65"/>
        <end position="248"/>
    </location>
</feature>
<dbReference type="PANTHER" id="PTHR30136:SF35">
    <property type="entry name" value="HTH-TYPE TRANSCRIPTIONAL REGULATOR RV1719"/>
    <property type="match status" value="1"/>
</dbReference>
<evidence type="ECO:0000256" key="1">
    <source>
        <dbReference type="ARBA" id="ARBA00023015"/>
    </source>
</evidence>
<reference evidence="8 9" key="1">
    <citation type="journal article" date="2015" name="Stand. Genomic Sci.">
        <title>Genomic Encyclopedia of Bacterial and Archaeal Type Strains, Phase III: the genomes of soil and plant-associated and newly described type strains.</title>
        <authorList>
            <person name="Whitman W.B."/>
            <person name="Woyke T."/>
            <person name="Klenk H.P."/>
            <person name="Zhou Y."/>
            <person name="Lilburn T.G."/>
            <person name="Beck B.J."/>
            <person name="De Vos P."/>
            <person name="Vandamme P."/>
            <person name="Eisen J.A."/>
            <person name="Garrity G."/>
            <person name="Hugenholtz P."/>
            <person name="Kyrpides N.C."/>
        </authorList>
    </citation>
    <scope>NUCLEOTIDE SEQUENCE [LARGE SCALE GENOMIC DNA]</scope>
    <source>
        <strain evidence="8 9">CV53</strain>
    </source>
</reference>
<dbReference type="AlphaFoldDB" id="A0A4V2RE57"/>
<accession>A0A4V2RE57</accession>
<dbReference type="InterPro" id="IPR029016">
    <property type="entry name" value="GAF-like_dom_sf"/>
</dbReference>
<dbReference type="EMBL" id="SLVV01000002">
    <property type="protein sequence ID" value="TCN27420.1"/>
    <property type="molecule type" value="Genomic_DNA"/>
</dbReference>
<dbReference type="Proteomes" id="UP000295689">
    <property type="component" value="Unassembled WGS sequence"/>
</dbReference>
<gene>
    <name evidence="8" type="ORF">EV146_102370</name>
</gene>
<dbReference type="Pfam" id="PF01614">
    <property type="entry name" value="IclR_C"/>
    <property type="match status" value="1"/>
</dbReference>
<dbReference type="InterPro" id="IPR036390">
    <property type="entry name" value="WH_DNA-bd_sf"/>
</dbReference>
<dbReference type="SUPFAM" id="SSF46785">
    <property type="entry name" value="Winged helix' DNA-binding domain"/>
    <property type="match status" value="1"/>
</dbReference>
<evidence type="ECO:0000259" key="7">
    <source>
        <dbReference type="PROSITE" id="PS51078"/>
    </source>
</evidence>
<evidence type="ECO:0000256" key="4">
    <source>
        <dbReference type="ARBA" id="ARBA00058938"/>
    </source>
</evidence>
<evidence type="ECO:0000313" key="9">
    <source>
        <dbReference type="Proteomes" id="UP000295689"/>
    </source>
</evidence>